<evidence type="ECO:0000313" key="1">
    <source>
        <dbReference type="EMBL" id="GAG46678.1"/>
    </source>
</evidence>
<dbReference type="EMBL" id="BARS01054212">
    <property type="protein sequence ID" value="GAG46678.1"/>
    <property type="molecule type" value="Genomic_DNA"/>
</dbReference>
<feature type="non-terminal residue" evidence="1">
    <location>
        <position position="220"/>
    </location>
</feature>
<name>X0YD91_9ZZZZ</name>
<comment type="caution">
    <text evidence="1">The sequence shown here is derived from an EMBL/GenBank/DDBJ whole genome shotgun (WGS) entry which is preliminary data.</text>
</comment>
<protein>
    <submittedName>
        <fullName evidence="1">Uncharacterized protein</fullName>
    </submittedName>
</protein>
<organism evidence="1">
    <name type="scientific">marine sediment metagenome</name>
    <dbReference type="NCBI Taxonomy" id="412755"/>
    <lineage>
        <taxon>unclassified sequences</taxon>
        <taxon>metagenomes</taxon>
        <taxon>ecological metagenomes</taxon>
    </lineage>
</organism>
<reference evidence="1" key="1">
    <citation type="journal article" date="2014" name="Front. Microbiol.">
        <title>High frequency of phylogenetically diverse reductive dehalogenase-homologous genes in deep subseafloor sedimentary metagenomes.</title>
        <authorList>
            <person name="Kawai M."/>
            <person name="Futagami T."/>
            <person name="Toyoda A."/>
            <person name="Takaki Y."/>
            <person name="Nishi S."/>
            <person name="Hori S."/>
            <person name="Arai W."/>
            <person name="Tsubouchi T."/>
            <person name="Morono Y."/>
            <person name="Uchiyama I."/>
            <person name="Ito T."/>
            <person name="Fujiyama A."/>
            <person name="Inagaki F."/>
            <person name="Takami H."/>
        </authorList>
    </citation>
    <scope>NUCLEOTIDE SEQUENCE</scope>
    <source>
        <strain evidence="1">Expedition CK06-06</strain>
    </source>
</reference>
<dbReference type="AlphaFoldDB" id="X0YD91"/>
<sequence>RLKFAASLDAIKEAVKITGRVTTKERARRFAEAREILQRKIAAGEESAAFEASTAALKGEMPYQVPIAQEITEAEIKDIVRAIGGMDNYTDGLYIYGALRDLANHARLQPGQIKRLSKFFGLKLPASKSQTAWSIFTDIFNFPKAWASSQDISFPLRQGLTLTGTKAWGGSWKPMLKSFGSEASFEGLEASIVANRHFQLADEVGLDLVAMTEKGPLAGR</sequence>
<gene>
    <name evidence="1" type="ORF">S01H1_80301</name>
</gene>
<proteinExistence type="predicted"/>
<accession>X0YD91</accession>
<feature type="non-terminal residue" evidence="1">
    <location>
        <position position="1"/>
    </location>
</feature>